<name>A0A2N1PKD1_9BACT</name>
<dbReference type="EMBL" id="PGXC01000034">
    <property type="protein sequence ID" value="PKK88807.1"/>
    <property type="molecule type" value="Genomic_DNA"/>
</dbReference>
<dbReference type="Gene3D" id="1.10.1370.30">
    <property type="match status" value="1"/>
</dbReference>
<evidence type="ECO:0008006" key="3">
    <source>
        <dbReference type="Google" id="ProtNLM"/>
    </source>
</evidence>
<organism evidence="1 2">
    <name type="scientific">Candidatus Wallbacteria bacterium HGW-Wallbacteria-1</name>
    <dbReference type="NCBI Taxonomy" id="2013854"/>
    <lineage>
        <taxon>Bacteria</taxon>
        <taxon>Candidatus Walliibacteriota</taxon>
    </lineage>
</organism>
<proteinExistence type="predicted"/>
<comment type="caution">
    <text evidence="1">The sequence shown here is derived from an EMBL/GenBank/DDBJ whole genome shotgun (WGS) entry which is preliminary data.</text>
</comment>
<protein>
    <recommendedName>
        <fullName evidence="3">Peptidase M3A/M3B catalytic domain-containing protein</fullName>
    </recommendedName>
</protein>
<sequence>MSQQIISDITDFARKIAIKKQALDELNYRSMSDHEIDIDIESAQSDYHSFVADSDLLEKVRIALQRISADDQNNAGDQKPADELRNLLLSTQECILDSLICTDDLIASAEMNYQELVLNRDYICNAESYSFNQLLSEVFKSGDKSQREVLYNSFFSADDDIFNAIRNLTDCRNAAARRHGFADFNHFYSEYNFSDFGDMIFEISEIQRRELDDVKIAMGLSPFKNGDSEVYFQDWNSLRDNLPFSLSVFREEIPDPVAVVKEFYGKLGFSDCWDSLRIEKRDINVCGQFWRMDPPTIFVGNYPASVNWLNIKTLIHEFAHALEYLHPATESVFTAYDPFTGVSEGIAILFTRLFYSPENLLQFGFSLKDIENLHCYQSSFLLNFELHVSVNAIFEHHLHADADHSLSELSEFYEQTYHQLTGVHTGKFSWMYDMMMHLSPFYGLSYAAGNLLARRFMKYSGRNRSDLINPETGAIIRDLFFKTGGLLHWKKKLEYLSQ</sequence>
<reference evidence="1 2" key="1">
    <citation type="journal article" date="2017" name="ISME J.">
        <title>Potential for microbial H2 and metal transformations associated with novel bacteria and archaea in deep terrestrial subsurface sediments.</title>
        <authorList>
            <person name="Hernsdorf A.W."/>
            <person name="Amano Y."/>
            <person name="Miyakawa K."/>
            <person name="Ise K."/>
            <person name="Suzuki Y."/>
            <person name="Anantharaman K."/>
            <person name="Probst A."/>
            <person name="Burstein D."/>
            <person name="Thomas B.C."/>
            <person name="Banfield J.F."/>
        </authorList>
    </citation>
    <scope>NUCLEOTIDE SEQUENCE [LARGE SCALE GENOMIC DNA]</scope>
    <source>
        <strain evidence="1">HGW-Wallbacteria-1</strain>
    </source>
</reference>
<evidence type="ECO:0000313" key="1">
    <source>
        <dbReference type="EMBL" id="PKK88807.1"/>
    </source>
</evidence>
<accession>A0A2N1PKD1</accession>
<dbReference type="SUPFAM" id="SSF55486">
    <property type="entry name" value="Metalloproteases ('zincins'), catalytic domain"/>
    <property type="match status" value="1"/>
</dbReference>
<dbReference type="Proteomes" id="UP000233256">
    <property type="component" value="Unassembled WGS sequence"/>
</dbReference>
<evidence type="ECO:0000313" key="2">
    <source>
        <dbReference type="Proteomes" id="UP000233256"/>
    </source>
</evidence>
<dbReference type="AlphaFoldDB" id="A0A2N1PKD1"/>
<gene>
    <name evidence="1" type="ORF">CVV64_17130</name>
</gene>